<comment type="caution">
    <text evidence="3">The sequence shown here is derived from an EMBL/GenBank/DDBJ whole genome shotgun (WGS) entry which is preliminary data.</text>
</comment>
<sequence length="164" mass="16541">MTASTASAPPSLAARVRRAALLLGVLPTCAAILVITLGPTWLVADGLALVMTGLERSGSTLDVGRVESLANTAMFVPLGASLGLAVRPRSWPLVALAGAALSAAVELAQTRLPGRVPDVHDLVANTGGGLIGLAVAVALVAVAHLAALLVRISRPDRGRPLAVR</sequence>
<name>A0ABP8YUI4_9MICO</name>
<keyword evidence="4" id="KW-1185">Reference proteome</keyword>
<keyword evidence="1" id="KW-0812">Transmembrane</keyword>
<accession>A0ABP8YUI4</accession>
<dbReference type="RefSeq" id="WP_345479780.1">
    <property type="nucleotide sequence ID" value="NZ_BAABLP010000002.1"/>
</dbReference>
<dbReference type="InterPro" id="IPR006976">
    <property type="entry name" value="VanZ-like"/>
</dbReference>
<proteinExistence type="predicted"/>
<dbReference type="Pfam" id="PF04892">
    <property type="entry name" value="VanZ"/>
    <property type="match status" value="1"/>
</dbReference>
<gene>
    <name evidence="3" type="ORF">GCM10025783_08730</name>
</gene>
<dbReference type="Proteomes" id="UP001500121">
    <property type="component" value="Unassembled WGS sequence"/>
</dbReference>
<feature type="domain" description="VanZ-like" evidence="2">
    <location>
        <begin position="63"/>
        <end position="137"/>
    </location>
</feature>
<feature type="transmembrane region" description="Helical" evidence="1">
    <location>
        <begin position="130"/>
        <end position="150"/>
    </location>
</feature>
<organism evidence="3 4">
    <name type="scientific">Amnibacterium soli</name>
    <dbReference type="NCBI Taxonomy" id="1282736"/>
    <lineage>
        <taxon>Bacteria</taxon>
        <taxon>Bacillati</taxon>
        <taxon>Actinomycetota</taxon>
        <taxon>Actinomycetes</taxon>
        <taxon>Micrococcales</taxon>
        <taxon>Microbacteriaceae</taxon>
        <taxon>Amnibacterium</taxon>
    </lineage>
</organism>
<evidence type="ECO:0000259" key="2">
    <source>
        <dbReference type="Pfam" id="PF04892"/>
    </source>
</evidence>
<evidence type="ECO:0000313" key="3">
    <source>
        <dbReference type="EMBL" id="GAA4740063.1"/>
    </source>
</evidence>
<dbReference type="EMBL" id="BAABLP010000002">
    <property type="protein sequence ID" value="GAA4740063.1"/>
    <property type="molecule type" value="Genomic_DNA"/>
</dbReference>
<reference evidence="4" key="1">
    <citation type="journal article" date="2019" name="Int. J. Syst. Evol. Microbiol.">
        <title>The Global Catalogue of Microorganisms (GCM) 10K type strain sequencing project: providing services to taxonomists for standard genome sequencing and annotation.</title>
        <authorList>
            <consortium name="The Broad Institute Genomics Platform"/>
            <consortium name="The Broad Institute Genome Sequencing Center for Infectious Disease"/>
            <person name="Wu L."/>
            <person name="Ma J."/>
        </authorList>
    </citation>
    <scope>NUCLEOTIDE SEQUENCE [LARGE SCALE GENOMIC DNA]</scope>
    <source>
        <strain evidence="4">JCM 19015</strain>
    </source>
</reference>
<evidence type="ECO:0000256" key="1">
    <source>
        <dbReference type="SAM" id="Phobius"/>
    </source>
</evidence>
<keyword evidence="1" id="KW-0472">Membrane</keyword>
<keyword evidence="1" id="KW-1133">Transmembrane helix</keyword>
<evidence type="ECO:0000313" key="4">
    <source>
        <dbReference type="Proteomes" id="UP001500121"/>
    </source>
</evidence>
<protein>
    <recommendedName>
        <fullName evidence="2">VanZ-like domain-containing protein</fullName>
    </recommendedName>
</protein>